<dbReference type="EC" id="3.4.-.-" evidence="9"/>
<dbReference type="AlphaFoldDB" id="A0A0D6EML2"/>
<evidence type="ECO:0000256" key="6">
    <source>
        <dbReference type="ARBA" id="ARBA00022801"/>
    </source>
</evidence>
<accession>A0A0D6EML2</accession>
<dbReference type="GO" id="GO:0004177">
    <property type="term" value="F:aminopeptidase activity"/>
    <property type="evidence" value="ECO:0007669"/>
    <property type="project" value="UniProtKB-KW"/>
</dbReference>
<dbReference type="SUPFAM" id="SSF53187">
    <property type="entry name" value="Zn-dependent exopeptidases"/>
    <property type="match status" value="1"/>
</dbReference>
<protein>
    <recommendedName>
        <fullName evidence="9">Peptide hydrolase</fullName>
        <ecNumber evidence="9">3.4.-.-</ecNumber>
    </recommendedName>
</protein>
<evidence type="ECO:0000256" key="9">
    <source>
        <dbReference type="RuleBase" id="RU361240"/>
    </source>
</evidence>
<name>A0A0D6EML2_SPOSA</name>
<keyword evidence="12" id="KW-1185">Reference proteome</keyword>
<evidence type="ECO:0000256" key="7">
    <source>
        <dbReference type="ARBA" id="ARBA00022833"/>
    </source>
</evidence>
<feature type="signal peptide" evidence="9">
    <location>
        <begin position="1"/>
        <end position="20"/>
    </location>
</feature>
<dbReference type="InterPro" id="IPR045175">
    <property type="entry name" value="M28_fam"/>
</dbReference>
<evidence type="ECO:0000313" key="11">
    <source>
        <dbReference type="EMBL" id="CEQ40983.1"/>
    </source>
</evidence>
<evidence type="ECO:0000256" key="3">
    <source>
        <dbReference type="ARBA" id="ARBA00022670"/>
    </source>
</evidence>
<reference evidence="12" key="1">
    <citation type="submission" date="2015-02" db="EMBL/GenBank/DDBJ databases">
        <authorList>
            <person name="Gon?alves P."/>
        </authorList>
    </citation>
    <scope>NUCLEOTIDE SEQUENCE [LARGE SCALE GENOMIC DNA]</scope>
</reference>
<feature type="chain" id="PRO_5005115116" description="Peptide hydrolase" evidence="9">
    <location>
        <begin position="21"/>
        <end position="471"/>
    </location>
</feature>
<dbReference type="Proteomes" id="UP000243876">
    <property type="component" value="Unassembled WGS sequence"/>
</dbReference>
<feature type="domain" description="Peptidase M28" evidence="10">
    <location>
        <begin position="277"/>
        <end position="445"/>
    </location>
</feature>
<evidence type="ECO:0000256" key="4">
    <source>
        <dbReference type="ARBA" id="ARBA00022723"/>
    </source>
</evidence>
<dbReference type="GO" id="GO:0046872">
    <property type="term" value="F:metal ion binding"/>
    <property type="evidence" value="ECO:0007669"/>
    <property type="project" value="UniProtKB-KW"/>
</dbReference>
<feature type="non-terminal residue" evidence="11">
    <location>
        <position position="1"/>
    </location>
</feature>
<dbReference type="GO" id="GO:0008235">
    <property type="term" value="F:metalloexopeptidase activity"/>
    <property type="evidence" value="ECO:0007669"/>
    <property type="project" value="InterPro"/>
</dbReference>
<evidence type="ECO:0000256" key="5">
    <source>
        <dbReference type="ARBA" id="ARBA00022729"/>
    </source>
</evidence>
<organism evidence="11 12">
    <name type="scientific">Sporidiobolus salmonicolor</name>
    <name type="common">Yeast-like fungus</name>
    <name type="synonym">Sporobolomyces salmonicolor</name>
    <dbReference type="NCBI Taxonomy" id="5005"/>
    <lineage>
        <taxon>Eukaryota</taxon>
        <taxon>Fungi</taxon>
        <taxon>Dikarya</taxon>
        <taxon>Basidiomycota</taxon>
        <taxon>Pucciniomycotina</taxon>
        <taxon>Microbotryomycetes</taxon>
        <taxon>Sporidiobolales</taxon>
        <taxon>Sporidiobolaceae</taxon>
        <taxon>Sporobolomyces</taxon>
    </lineage>
</organism>
<gene>
    <name evidence="11" type="primary">SPOSA6832_02663</name>
</gene>
<evidence type="ECO:0000259" key="10">
    <source>
        <dbReference type="Pfam" id="PF04389"/>
    </source>
</evidence>
<sequence>MIYSTLLTTALVALGTHALAAPQQQPFISPASAPHLLANSLSLPAAVHSSLTAQLAGLPRAHLDQLAQHVHTWPRRRVVRLRANDGGEGDVLELTEGDKALLVLAGVKFVDITDEHDGLVLPVSTAPYPSTLTHNTSTLASLFDTISIPSIKSFLVKFTAFYNRYYRSQTGRESQLFLLDHLKQARPSFLIQLHTELNPKAKVSFREFEHEWTQRSIIVRWEPKGRNVSDEVVIIGEFFFLLPARRPLTNLDSFRCSPSEAGFRWLAALWLAPPLVDSTNSLPFLRAPGADDDGSGTVTLVSVFSALLARGYAPTTNPLEFHFYSAEEGGLLGSGEIARSYAREGRSVRGMFHMDVVAFIRSGTKPVIGVIGDGVSQDLTEFMRLLISEYSTIPYANTACGYGCSDFASFTKSGYPSACLSEGKFEDSNPHMHSTEDVTALPEYSFEHITEFVKVGLGYAVELAGMEQLKK</sequence>
<dbReference type="GO" id="GO:0006508">
    <property type="term" value="P:proteolysis"/>
    <property type="evidence" value="ECO:0007669"/>
    <property type="project" value="UniProtKB-KW"/>
</dbReference>
<keyword evidence="2" id="KW-0031">Aminopeptidase</keyword>
<dbReference type="Pfam" id="PF04389">
    <property type="entry name" value="Peptidase_M28"/>
    <property type="match status" value="1"/>
</dbReference>
<proteinExistence type="inferred from homology"/>
<dbReference type="PANTHER" id="PTHR12147:SF56">
    <property type="entry name" value="AMINOPEPTIDASE YDR415C-RELATED"/>
    <property type="match status" value="1"/>
</dbReference>
<dbReference type="OrthoDB" id="2214at2759"/>
<comment type="cofactor">
    <cofactor evidence="1">
        <name>Zn(2+)</name>
        <dbReference type="ChEBI" id="CHEBI:29105"/>
    </cofactor>
</comment>
<keyword evidence="6 9" id="KW-0378">Hydrolase</keyword>
<dbReference type="Gene3D" id="3.40.630.10">
    <property type="entry name" value="Zn peptidases"/>
    <property type="match status" value="1"/>
</dbReference>
<evidence type="ECO:0000256" key="8">
    <source>
        <dbReference type="ARBA" id="ARBA00043962"/>
    </source>
</evidence>
<keyword evidence="4 9" id="KW-0479">Metal-binding</keyword>
<evidence type="ECO:0000256" key="2">
    <source>
        <dbReference type="ARBA" id="ARBA00022438"/>
    </source>
</evidence>
<dbReference type="InterPro" id="IPR007484">
    <property type="entry name" value="Peptidase_M28"/>
</dbReference>
<keyword evidence="3 9" id="KW-0645">Protease</keyword>
<comment type="similarity">
    <text evidence="8">Belongs to the peptidase M28 family. M28E subfamily.</text>
</comment>
<keyword evidence="7 9" id="KW-0862">Zinc</keyword>
<dbReference type="PANTHER" id="PTHR12147">
    <property type="entry name" value="METALLOPEPTIDASE M28 FAMILY MEMBER"/>
    <property type="match status" value="1"/>
</dbReference>
<evidence type="ECO:0000313" key="12">
    <source>
        <dbReference type="Proteomes" id="UP000243876"/>
    </source>
</evidence>
<evidence type="ECO:0000256" key="1">
    <source>
        <dbReference type="ARBA" id="ARBA00001947"/>
    </source>
</evidence>
<dbReference type="EMBL" id="CENE01000010">
    <property type="protein sequence ID" value="CEQ40983.1"/>
    <property type="molecule type" value="Genomic_DNA"/>
</dbReference>
<keyword evidence="5 9" id="KW-0732">Signal</keyword>